<organism evidence="2 3">
    <name type="scientific">Rhizophagus irregularis (strain DAOM 181602 / DAOM 197198 / MUCL 43194)</name>
    <name type="common">Arbuscular mycorrhizal fungus</name>
    <name type="synonym">Glomus intraradices</name>
    <dbReference type="NCBI Taxonomy" id="747089"/>
    <lineage>
        <taxon>Eukaryota</taxon>
        <taxon>Fungi</taxon>
        <taxon>Fungi incertae sedis</taxon>
        <taxon>Mucoromycota</taxon>
        <taxon>Glomeromycotina</taxon>
        <taxon>Glomeromycetes</taxon>
        <taxon>Glomerales</taxon>
        <taxon>Glomeraceae</taxon>
        <taxon>Rhizophagus</taxon>
    </lineage>
</organism>
<sequence length="260" mass="29848">MLHDIIAGLNEIHNQNLIHCDFHDGNILLHNDENGDKVYISDLGLCRPVKSFLKKHNIYGVMTFMAPEVLKGNPYTPASDIYSFSMIMWEFTSGISPYNNRGHDMDFCLSICNGERPEIIKNSPQCYVDLMKKCWNEVPLNRPSSEEVLDIIEKWIFLPYGKKIEDINEELKCNVLEFINAPIGHNKLATKSHPKASYTSLLSNFTNKELNKIPESEDSQAYHSNLTKLLDVNNSAKLNEILESEMSMNNCNLNDYFYMD</sequence>
<dbReference type="Pfam" id="PF07714">
    <property type="entry name" value="PK_Tyr_Ser-Thr"/>
    <property type="match status" value="1"/>
</dbReference>
<dbReference type="Gene3D" id="1.10.510.10">
    <property type="entry name" value="Transferase(Phosphotransferase) domain 1"/>
    <property type="match status" value="1"/>
</dbReference>
<dbReference type="InterPro" id="IPR051681">
    <property type="entry name" value="Ser/Thr_Kinases-Pseudokinases"/>
</dbReference>
<dbReference type="InterPro" id="IPR000719">
    <property type="entry name" value="Prot_kinase_dom"/>
</dbReference>
<name>A0A2P4QZV0_RHIID</name>
<dbReference type="SUPFAM" id="SSF56112">
    <property type="entry name" value="Protein kinase-like (PK-like)"/>
    <property type="match status" value="1"/>
</dbReference>
<dbReference type="Proteomes" id="UP000018888">
    <property type="component" value="Unassembled WGS sequence"/>
</dbReference>
<dbReference type="PROSITE" id="PS50011">
    <property type="entry name" value="PROTEIN_KINASE_DOM"/>
    <property type="match status" value="1"/>
</dbReference>
<accession>A0A2P4QZV0</accession>
<dbReference type="PANTHER" id="PTHR44329">
    <property type="entry name" value="SERINE/THREONINE-PROTEIN KINASE TNNI3K-RELATED"/>
    <property type="match status" value="1"/>
</dbReference>
<evidence type="ECO:0000313" key="3">
    <source>
        <dbReference type="Proteomes" id="UP000018888"/>
    </source>
</evidence>
<dbReference type="InterPro" id="IPR001245">
    <property type="entry name" value="Ser-Thr/Tyr_kinase_cat_dom"/>
</dbReference>
<dbReference type="EMBL" id="AUPC02000002">
    <property type="protein sequence ID" value="POG83098.1"/>
    <property type="molecule type" value="Genomic_DNA"/>
</dbReference>
<dbReference type="InterPro" id="IPR011009">
    <property type="entry name" value="Kinase-like_dom_sf"/>
</dbReference>
<evidence type="ECO:0000259" key="1">
    <source>
        <dbReference type="PROSITE" id="PS50011"/>
    </source>
</evidence>
<dbReference type="GO" id="GO:0005524">
    <property type="term" value="F:ATP binding"/>
    <property type="evidence" value="ECO:0007669"/>
    <property type="project" value="InterPro"/>
</dbReference>
<protein>
    <submittedName>
        <fullName evidence="2">Kinase-like domain-containing protein</fullName>
    </submittedName>
</protein>
<reference evidence="2 3" key="2">
    <citation type="journal article" date="2018" name="New Phytol.">
        <title>High intraspecific genome diversity in the model arbuscular mycorrhizal symbiont Rhizophagus irregularis.</title>
        <authorList>
            <person name="Chen E.C.H."/>
            <person name="Morin E."/>
            <person name="Beaudet D."/>
            <person name="Noel J."/>
            <person name="Yildirir G."/>
            <person name="Ndikumana S."/>
            <person name="Charron P."/>
            <person name="St-Onge C."/>
            <person name="Giorgi J."/>
            <person name="Kruger M."/>
            <person name="Marton T."/>
            <person name="Ropars J."/>
            <person name="Grigoriev I.V."/>
            <person name="Hainaut M."/>
            <person name="Henrissat B."/>
            <person name="Roux C."/>
            <person name="Martin F."/>
            <person name="Corradi N."/>
        </authorList>
    </citation>
    <scope>NUCLEOTIDE SEQUENCE [LARGE SCALE GENOMIC DNA]</scope>
    <source>
        <strain evidence="2 3">DAOM 197198</strain>
    </source>
</reference>
<proteinExistence type="predicted"/>
<comment type="caution">
    <text evidence="2">The sequence shown here is derived from an EMBL/GenBank/DDBJ whole genome shotgun (WGS) entry which is preliminary data.</text>
</comment>
<gene>
    <name evidence="2" type="ORF">GLOIN_2v1492785</name>
</gene>
<dbReference type="VEuPathDB" id="FungiDB:RhiirFUN_013925"/>
<feature type="domain" description="Protein kinase" evidence="1">
    <location>
        <begin position="1"/>
        <end position="156"/>
    </location>
</feature>
<dbReference type="AlphaFoldDB" id="A0A2P4QZV0"/>
<dbReference type="GO" id="GO:0004674">
    <property type="term" value="F:protein serine/threonine kinase activity"/>
    <property type="evidence" value="ECO:0007669"/>
    <property type="project" value="TreeGrafter"/>
</dbReference>
<keyword evidence="3" id="KW-1185">Reference proteome</keyword>
<reference evidence="2 3" key="1">
    <citation type="journal article" date="2013" name="Proc. Natl. Acad. Sci. U.S.A.">
        <title>Genome of an arbuscular mycorrhizal fungus provides insight into the oldest plant symbiosis.</title>
        <authorList>
            <person name="Tisserant E."/>
            <person name="Malbreil M."/>
            <person name="Kuo A."/>
            <person name="Kohler A."/>
            <person name="Symeonidi A."/>
            <person name="Balestrini R."/>
            <person name="Charron P."/>
            <person name="Duensing N."/>
            <person name="Frei Dit Frey N."/>
            <person name="Gianinazzi-Pearson V."/>
            <person name="Gilbert L.B."/>
            <person name="Handa Y."/>
            <person name="Herr J.R."/>
            <person name="Hijri M."/>
            <person name="Koul R."/>
            <person name="Kawaguchi M."/>
            <person name="Krajinski F."/>
            <person name="Lammers P.J."/>
            <person name="Masclaux F.G."/>
            <person name="Murat C."/>
            <person name="Morin E."/>
            <person name="Ndikumana S."/>
            <person name="Pagni M."/>
            <person name="Petitpierre D."/>
            <person name="Requena N."/>
            <person name="Rosikiewicz P."/>
            <person name="Riley R."/>
            <person name="Saito K."/>
            <person name="San Clemente H."/>
            <person name="Shapiro H."/>
            <person name="van Tuinen D."/>
            <person name="Becard G."/>
            <person name="Bonfante P."/>
            <person name="Paszkowski U."/>
            <person name="Shachar-Hill Y.Y."/>
            <person name="Tuskan G.A."/>
            <person name="Young P.W."/>
            <person name="Sanders I.R."/>
            <person name="Henrissat B."/>
            <person name="Rensing S.A."/>
            <person name="Grigoriev I.V."/>
            <person name="Corradi N."/>
            <person name="Roux C."/>
            <person name="Martin F."/>
        </authorList>
    </citation>
    <scope>NUCLEOTIDE SEQUENCE [LARGE SCALE GENOMIC DNA]</scope>
    <source>
        <strain evidence="2 3">DAOM 197198</strain>
    </source>
</reference>
<evidence type="ECO:0000313" key="2">
    <source>
        <dbReference type="EMBL" id="POG83098.1"/>
    </source>
</evidence>